<comment type="pathway">
    <text evidence="1">Pyrimidine metabolism; UMP biosynthesis via de novo pathway; (S)-dihydroorotate from bicarbonate: step 3/3.</text>
</comment>
<dbReference type="PANTHER" id="PTHR43137">
    <property type="entry name" value="DIHYDROOROTASE"/>
    <property type="match status" value="1"/>
</dbReference>
<evidence type="ECO:0000256" key="5">
    <source>
        <dbReference type="ARBA" id="ARBA00022801"/>
    </source>
</evidence>
<evidence type="ECO:0000256" key="3">
    <source>
        <dbReference type="ARBA" id="ARBA00012860"/>
    </source>
</evidence>
<dbReference type="GO" id="GO:0006207">
    <property type="term" value="P:'de novo' pyrimidine nucleobase biosynthetic process"/>
    <property type="evidence" value="ECO:0007669"/>
    <property type="project" value="TreeGrafter"/>
</dbReference>
<dbReference type="InterPro" id="IPR004721">
    <property type="entry name" value="DHOdimr"/>
</dbReference>
<dbReference type="PIRSF" id="PIRSF001237">
    <property type="entry name" value="DHOdimr"/>
    <property type="match status" value="1"/>
</dbReference>
<keyword evidence="7" id="KW-0665">Pyrimidine biosynthesis</keyword>
<organism evidence="10">
    <name type="scientific">mine drainage metagenome</name>
    <dbReference type="NCBI Taxonomy" id="410659"/>
    <lineage>
        <taxon>unclassified sequences</taxon>
        <taxon>metagenomes</taxon>
        <taxon>ecological metagenomes</taxon>
    </lineage>
</organism>
<dbReference type="InterPro" id="IPR006680">
    <property type="entry name" value="Amidohydro-rel"/>
</dbReference>
<comment type="similarity">
    <text evidence="2">Belongs to the metallo-dependent hydrolases superfamily. DHOase family. Class II DHOase subfamily.</text>
</comment>
<evidence type="ECO:0000256" key="2">
    <source>
        <dbReference type="ARBA" id="ARBA00005631"/>
    </source>
</evidence>
<dbReference type="NCBIfam" id="TIGR00856">
    <property type="entry name" value="pyrC_dimer"/>
    <property type="match status" value="1"/>
</dbReference>
<dbReference type="PANTHER" id="PTHR43137:SF1">
    <property type="entry name" value="DIHYDROOROTASE"/>
    <property type="match status" value="1"/>
</dbReference>
<evidence type="ECO:0000256" key="1">
    <source>
        <dbReference type="ARBA" id="ARBA00004880"/>
    </source>
</evidence>
<dbReference type="EMBL" id="MLJW01000218">
    <property type="protein sequence ID" value="OIQ92964.1"/>
    <property type="molecule type" value="Genomic_DNA"/>
</dbReference>
<evidence type="ECO:0000256" key="8">
    <source>
        <dbReference type="ARBA" id="ARBA00048492"/>
    </source>
</evidence>
<evidence type="ECO:0000256" key="4">
    <source>
        <dbReference type="ARBA" id="ARBA00022723"/>
    </source>
</evidence>
<gene>
    <name evidence="10" type="primary">pyrC_12</name>
    <name evidence="10" type="ORF">GALL_250920</name>
</gene>
<reference evidence="10" key="1">
    <citation type="submission" date="2016-10" db="EMBL/GenBank/DDBJ databases">
        <title>Sequence of Gallionella enrichment culture.</title>
        <authorList>
            <person name="Poehlein A."/>
            <person name="Muehling M."/>
            <person name="Daniel R."/>
        </authorList>
    </citation>
    <scope>NUCLEOTIDE SEQUENCE</scope>
</reference>
<evidence type="ECO:0000256" key="7">
    <source>
        <dbReference type="ARBA" id="ARBA00022975"/>
    </source>
</evidence>
<dbReference type="CDD" id="cd01294">
    <property type="entry name" value="DHOase"/>
    <property type="match status" value="1"/>
</dbReference>
<keyword evidence="5 10" id="KW-0378">Hydrolase</keyword>
<dbReference type="EC" id="3.5.2.3" evidence="3"/>
<dbReference type="SUPFAM" id="SSF51556">
    <property type="entry name" value="Metallo-dependent hydrolases"/>
    <property type="match status" value="1"/>
</dbReference>
<evidence type="ECO:0000313" key="10">
    <source>
        <dbReference type="EMBL" id="OIQ92964.1"/>
    </source>
</evidence>
<dbReference type="PROSITE" id="PS00482">
    <property type="entry name" value="DIHYDROOROTASE_1"/>
    <property type="match status" value="1"/>
</dbReference>
<dbReference type="HAMAP" id="MF_00219">
    <property type="entry name" value="PyrC_classII"/>
    <property type="match status" value="1"/>
</dbReference>
<dbReference type="GO" id="GO:0004151">
    <property type="term" value="F:dihydroorotase activity"/>
    <property type="evidence" value="ECO:0007669"/>
    <property type="project" value="UniProtKB-EC"/>
</dbReference>
<proteinExistence type="inferred from homology"/>
<protein>
    <recommendedName>
        <fullName evidence="3">dihydroorotase</fullName>
        <ecNumber evidence="3">3.5.2.3</ecNumber>
    </recommendedName>
</protein>
<evidence type="ECO:0000256" key="6">
    <source>
        <dbReference type="ARBA" id="ARBA00022833"/>
    </source>
</evidence>
<dbReference type="GO" id="GO:0005829">
    <property type="term" value="C:cytosol"/>
    <property type="evidence" value="ECO:0007669"/>
    <property type="project" value="TreeGrafter"/>
</dbReference>
<keyword evidence="6" id="KW-0862">Zinc</keyword>
<comment type="catalytic activity">
    <reaction evidence="8">
        <text>(S)-dihydroorotate + H2O = N-carbamoyl-L-aspartate + H(+)</text>
        <dbReference type="Rhea" id="RHEA:24296"/>
        <dbReference type="ChEBI" id="CHEBI:15377"/>
        <dbReference type="ChEBI" id="CHEBI:15378"/>
        <dbReference type="ChEBI" id="CHEBI:30864"/>
        <dbReference type="ChEBI" id="CHEBI:32814"/>
        <dbReference type="EC" id="3.5.2.3"/>
    </reaction>
</comment>
<dbReference type="GO" id="GO:0046872">
    <property type="term" value="F:metal ion binding"/>
    <property type="evidence" value="ECO:0007669"/>
    <property type="project" value="UniProtKB-KW"/>
</dbReference>
<dbReference type="InterPro" id="IPR032466">
    <property type="entry name" value="Metal_Hydrolase"/>
</dbReference>
<feature type="domain" description="Amidohydrolase-related" evidence="9">
    <location>
        <begin position="34"/>
        <end position="328"/>
    </location>
</feature>
<name>A0A1J5RLI8_9ZZZZ</name>
<dbReference type="InterPro" id="IPR002195">
    <property type="entry name" value="Dihydroorotase_CS"/>
</dbReference>
<dbReference type="AlphaFoldDB" id="A0A1J5RLI8"/>
<keyword evidence="4" id="KW-0479">Metal-binding</keyword>
<dbReference type="Pfam" id="PF01979">
    <property type="entry name" value="Amidohydro_1"/>
    <property type="match status" value="1"/>
</dbReference>
<dbReference type="GO" id="GO:0044205">
    <property type="term" value="P:'de novo' UMP biosynthetic process"/>
    <property type="evidence" value="ECO:0007669"/>
    <property type="project" value="UniProtKB-UniPathway"/>
</dbReference>
<accession>A0A1J5RLI8</accession>
<dbReference type="UniPathway" id="UPA00070">
    <property type="reaction ID" value="UER00117"/>
</dbReference>
<sequence>MAPIGTKDAKIPRNVEPGISAQPMTRLTFVRPDDWHLHLRDGEVLASVLPDTARRFARAIVMPNLKPPVTTTEQALAYRERILAALPESMSFEPLMALHLTEGTAPSEIATAKASGTVHAVKYYPADATTNSEFGVADIKRCYPVFAAMERHDLPLLMHGEVTDSDVDTFDREAVFIERHLAPLVRAFPGLRMVLEHITTRAAVEFVSQAPNNVAATITVQHLLLNRNAMFKGGLRPHHYCLPLLKREAHRTALVAAATGGDPKFFLGTDSAPHPRSAKESICGCAGIYTAHAAIELYAEVFEGAGALDQLEAFASFHGPDFYRLPRNRDTLTLEKRSWTVPKEMYFGKEAGVPLRAGKRIAWRLVE</sequence>
<comment type="caution">
    <text evidence="10">The sequence shown here is derived from an EMBL/GenBank/DDBJ whole genome shotgun (WGS) entry which is preliminary data.</text>
</comment>
<dbReference type="PROSITE" id="PS00483">
    <property type="entry name" value="DIHYDROOROTASE_2"/>
    <property type="match status" value="1"/>
</dbReference>
<dbReference type="FunFam" id="3.20.20.140:FF:000006">
    <property type="entry name" value="Dihydroorotase"/>
    <property type="match status" value="1"/>
</dbReference>
<evidence type="ECO:0000259" key="9">
    <source>
        <dbReference type="Pfam" id="PF01979"/>
    </source>
</evidence>
<dbReference type="Gene3D" id="3.20.20.140">
    <property type="entry name" value="Metal-dependent hydrolases"/>
    <property type="match status" value="1"/>
</dbReference>